<evidence type="ECO:0000259" key="2">
    <source>
        <dbReference type="Pfam" id="PF03795"/>
    </source>
</evidence>
<keyword evidence="4" id="KW-1185">Reference proteome</keyword>
<sequence>MPNFAVEYTYDPAQASLRDAHRPAHRRWLKAAHDDGEVLAVGAFADGSGALVVVEAVDEQAAAALLSRDPFALAGAIAHTRIREWASLYGPFGS</sequence>
<dbReference type="InterPro" id="IPR011008">
    <property type="entry name" value="Dimeric_a/b-barrel"/>
</dbReference>
<dbReference type="RefSeq" id="WP_105942197.1">
    <property type="nucleotide sequence ID" value="NZ_CP027433.1"/>
</dbReference>
<gene>
    <name evidence="3" type="ORF">C6V83_09480</name>
</gene>
<feature type="domain" description="YCII-related" evidence="2">
    <location>
        <begin position="4"/>
        <end position="85"/>
    </location>
</feature>
<proteinExistence type="inferred from homology"/>
<evidence type="ECO:0000313" key="4">
    <source>
        <dbReference type="Proteomes" id="UP000239814"/>
    </source>
</evidence>
<protein>
    <recommendedName>
        <fullName evidence="2">YCII-related domain-containing protein</fullName>
    </recommendedName>
</protein>
<dbReference type="SUPFAM" id="SSF54909">
    <property type="entry name" value="Dimeric alpha+beta barrel"/>
    <property type="match status" value="1"/>
</dbReference>
<dbReference type="InterPro" id="IPR005545">
    <property type="entry name" value="YCII"/>
</dbReference>
<dbReference type="AlphaFoldDB" id="A0A2S0KFL9"/>
<dbReference type="OrthoDB" id="8968203at2"/>
<reference evidence="3 4" key="1">
    <citation type="submission" date="2018-03" db="EMBL/GenBank/DDBJ databases">
        <title>Characteristics and genome of n-alkane degrading marine bacteria Gordonia iterans isolated from crude oil contaminated in Tae-an, South Korea.</title>
        <authorList>
            <person name="Lee S.-S."/>
            <person name="Kim H."/>
        </authorList>
    </citation>
    <scope>NUCLEOTIDE SEQUENCE [LARGE SCALE GENOMIC DNA]</scope>
    <source>
        <strain evidence="3 4">Co17</strain>
    </source>
</reference>
<organism evidence="3 4">
    <name type="scientific">Gordonia iterans</name>
    <dbReference type="NCBI Taxonomy" id="1004901"/>
    <lineage>
        <taxon>Bacteria</taxon>
        <taxon>Bacillati</taxon>
        <taxon>Actinomycetota</taxon>
        <taxon>Actinomycetes</taxon>
        <taxon>Mycobacteriales</taxon>
        <taxon>Gordoniaceae</taxon>
        <taxon>Gordonia</taxon>
    </lineage>
</organism>
<comment type="similarity">
    <text evidence="1">Belongs to the YciI family.</text>
</comment>
<dbReference type="KEGG" id="git:C6V83_09480"/>
<name>A0A2S0KFL9_9ACTN</name>
<dbReference type="Proteomes" id="UP000239814">
    <property type="component" value="Chromosome"/>
</dbReference>
<evidence type="ECO:0000256" key="1">
    <source>
        <dbReference type="ARBA" id="ARBA00007689"/>
    </source>
</evidence>
<accession>A0A2S0KFL9</accession>
<evidence type="ECO:0000313" key="3">
    <source>
        <dbReference type="EMBL" id="AVM00469.1"/>
    </source>
</evidence>
<dbReference type="Gene3D" id="3.30.70.1060">
    <property type="entry name" value="Dimeric alpha+beta barrel"/>
    <property type="match status" value="1"/>
</dbReference>
<dbReference type="Pfam" id="PF03795">
    <property type="entry name" value="YCII"/>
    <property type="match status" value="1"/>
</dbReference>
<dbReference type="EMBL" id="CP027433">
    <property type="protein sequence ID" value="AVM00469.1"/>
    <property type="molecule type" value="Genomic_DNA"/>
</dbReference>